<dbReference type="PROSITE" id="PS51318">
    <property type="entry name" value="TAT"/>
    <property type="match status" value="1"/>
</dbReference>
<dbReference type="AlphaFoldDB" id="A0A544QLS4"/>
<accession>A0A544QLS4</accession>
<dbReference type="Proteomes" id="UP000315385">
    <property type="component" value="Unassembled WGS sequence"/>
</dbReference>
<dbReference type="InterPro" id="IPR006311">
    <property type="entry name" value="TAT_signal"/>
</dbReference>
<gene>
    <name evidence="1" type="ORF">EWF95_11095</name>
</gene>
<name>A0A544QLS4_9EURY</name>
<evidence type="ECO:0008006" key="3">
    <source>
        <dbReference type="Google" id="ProtNLM"/>
    </source>
</evidence>
<reference evidence="1 2" key="1">
    <citation type="submission" date="2019-02" db="EMBL/GenBank/DDBJ databases">
        <title>Halonotius sp. a new haloqrchaeon isolated from saline water.</title>
        <authorList>
            <person name="Duran-Viseras A."/>
            <person name="Sanchez-Porro C."/>
            <person name="Ventosa A."/>
        </authorList>
    </citation>
    <scope>NUCLEOTIDE SEQUENCE [LARGE SCALE GENOMIC DNA]</scope>
    <source>
        <strain evidence="1 2">F9-27</strain>
    </source>
</reference>
<keyword evidence="2" id="KW-1185">Reference proteome</keyword>
<sequence length="163" mass="16736">MRLTRRNTLIGLGAVAAGAGVIGGTGAFTSVEADRSISIESTDDSSANVNFVVDRMDKHDSLSDPGDDTVALDFDGLNVNSTTTYDDALSITPQGSNGPYDVTVSLVDGNGDSISWVTTTVNNGTGVSGGTQVDVDIVIDLTENDASSFPTDAVLEISVSQSN</sequence>
<dbReference type="OrthoDB" id="221206at2157"/>
<organism evidence="1 2">
    <name type="scientific">Halonotius roseus</name>
    <dbReference type="NCBI Taxonomy" id="2511997"/>
    <lineage>
        <taxon>Archaea</taxon>
        <taxon>Methanobacteriati</taxon>
        <taxon>Methanobacteriota</taxon>
        <taxon>Stenosarchaea group</taxon>
        <taxon>Halobacteria</taxon>
        <taxon>Halobacteriales</taxon>
        <taxon>Haloferacaceae</taxon>
        <taxon>Halonotius</taxon>
    </lineage>
</organism>
<evidence type="ECO:0000313" key="1">
    <source>
        <dbReference type="EMBL" id="TQQ79550.1"/>
    </source>
</evidence>
<dbReference type="EMBL" id="SESI01000003">
    <property type="protein sequence ID" value="TQQ79550.1"/>
    <property type="molecule type" value="Genomic_DNA"/>
</dbReference>
<evidence type="ECO:0000313" key="2">
    <source>
        <dbReference type="Proteomes" id="UP000315385"/>
    </source>
</evidence>
<comment type="caution">
    <text evidence="1">The sequence shown here is derived from an EMBL/GenBank/DDBJ whole genome shotgun (WGS) entry which is preliminary data.</text>
</comment>
<protein>
    <recommendedName>
        <fullName evidence="3">DUF1102 domain-containing protein</fullName>
    </recommendedName>
</protein>
<dbReference type="RefSeq" id="WP_142444139.1">
    <property type="nucleotide sequence ID" value="NZ_SESI01000003.1"/>
</dbReference>
<proteinExistence type="predicted"/>